<protein>
    <submittedName>
        <fullName evidence="1">AAA domain protein</fullName>
    </submittedName>
</protein>
<accession>A0A8S5SBC3</accession>
<organism evidence="1">
    <name type="scientific">Siphoviridae sp. ctgaY24</name>
    <dbReference type="NCBI Taxonomy" id="2827911"/>
    <lineage>
        <taxon>Viruses</taxon>
        <taxon>Duplodnaviria</taxon>
        <taxon>Heunggongvirae</taxon>
        <taxon>Uroviricota</taxon>
        <taxon>Caudoviricetes</taxon>
    </lineage>
</organism>
<dbReference type="Pfam" id="PF13479">
    <property type="entry name" value="AAA_24"/>
    <property type="match status" value="1"/>
</dbReference>
<proteinExistence type="predicted"/>
<dbReference type="SUPFAM" id="SSF52540">
    <property type="entry name" value="P-loop containing nucleoside triphosphate hydrolases"/>
    <property type="match status" value="2"/>
</dbReference>
<evidence type="ECO:0000313" key="1">
    <source>
        <dbReference type="EMBL" id="DAF47967.1"/>
    </source>
</evidence>
<dbReference type="Gene3D" id="3.40.50.300">
    <property type="entry name" value="P-loop containing nucleotide triphosphate hydrolases"/>
    <property type="match status" value="1"/>
</dbReference>
<dbReference type="InterPro" id="IPR025662">
    <property type="entry name" value="Sigma_54_int_dom_ATP-bd_1"/>
</dbReference>
<reference evidence="1" key="1">
    <citation type="journal article" date="2021" name="Proc. Natl. Acad. Sci. U.S.A.">
        <title>A Catalog of Tens of Thousands of Viruses from Human Metagenomes Reveals Hidden Associations with Chronic Diseases.</title>
        <authorList>
            <person name="Tisza M.J."/>
            <person name="Buck C.B."/>
        </authorList>
    </citation>
    <scope>NUCLEOTIDE SEQUENCE</scope>
    <source>
        <strain evidence="1">CtgaY24</strain>
    </source>
</reference>
<name>A0A8S5SBC3_9CAUD</name>
<dbReference type="InterPro" id="IPR027417">
    <property type="entry name" value="P-loop_NTPase"/>
</dbReference>
<sequence>MARARKATQTQSKLQMILFGEEGTGKSTLALQLAYFKRPDGKPFRVLYIDNENGSIDDFIGGLEADGINTENIYIVYTQSLGETREYINKVKNKEDFHVLDDEGNETDEVVLDGDGEPFRADAIVVDGTTILNLTTKQALVEFSKKRNTVKAKKKELTGIEKTVTIEGAGLELKDYQTVNFKGQDLILDLMSCGAHFIVTARETDEKVSVKGDDGKITSVATGRKIPDGFKQMNYNVKTVVRMYINEDNNFCAYISKDRTGVHDKETVEDLSLVDWQVIIDRTKDKKEFSVKNDLTKAVDIEQDIYTKEVMGKVGEPVDNIETNENSAENQITELLDKISAIMKGLNPIGKTKAKEALSAESLPVKSTEMKKITDIKTLERVLEVISKI</sequence>
<dbReference type="EMBL" id="BK032562">
    <property type="protein sequence ID" value="DAF47967.1"/>
    <property type="molecule type" value="Genomic_DNA"/>
</dbReference>
<dbReference type="PROSITE" id="PS00675">
    <property type="entry name" value="SIGMA54_INTERACT_1"/>
    <property type="match status" value="1"/>
</dbReference>